<gene>
    <name evidence="4" type="ORF">COW99_03935</name>
</gene>
<evidence type="ECO:0000256" key="1">
    <source>
        <dbReference type="ARBA" id="ARBA00001933"/>
    </source>
</evidence>
<proteinExistence type="inferred from homology"/>
<organism evidence="4 5">
    <name type="scientific">Candidatus Roizmanbacteria bacterium CG22_combo_CG10-13_8_21_14_all_38_20</name>
    <dbReference type="NCBI Taxonomy" id="1974862"/>
    <lineage>
        <taxon>Bacteria</taxon>
        <taxon>Candidatus Roizmaniibacteriota</taxon>
    </lineage>
</organism>
<evidence type="ECO:0000313" key="4">
    <source>
        <dbReference type="EMBL" id="PIP61424.1"/>
    </source>
</evidence>
<comment type="caution">
    <text evidence="4">The sequence shown here is derived from an EMBL/GenBank/DDBJ whole genome shotgun (WGS) entry which is preliminary data.</text>
</comment>
<evidence type="ECO:0000256" key="3">
    <source>
        <dbReference type="ARBA" id="ARBA00022898"/>
    </source>
</evidence>
<dbReference type="InterPro" id="IPR043132">
    <property type="entry name" value="BCAT-like_C"/>
</dbReference>
<dbReference type="GO" id="GO:0008652">
    <property type="term" value="P:amino acid biosynthetic process"/>
    <property type="evidence" value="ECO:0007669"/>
    <property type="project" value="UniProtKB-ARBA"/>
</dbReference>
<dbReference type="InterPro" id="IPR001544">
    <property type="entry name" value="Aminotrans_IV"/>
</dbReference>
<evidence type="ECO:0000313" key="5">
    <source>
        <dbReference type="Proteomes" id="UP000231246"/>
    </source>
</evidence>
<keyword evidence="3" id="KW-0663">Pyridoxal phosphate</keyword>
<dbReference type="PANTHER" id="PTHR42743">
    <property type="entry name" value="AMINO-ACID AMINOTRANSFERASE"/>
    <property type="match status" value="1"/>
</dbReference>
<dbReference type="PANTHER" id="PTHR42743:SF11">
    <property type="entry name" value="AMINODEOXYCHORISMATE LYASE"/>
    <property type="match status" value="1"/>
</dbReference>
<dbReference type="CDD" id="cd00449">
    <property type="entry name" value="PLPDE_IV"/>
    <property type="match status" value="1"/>
</dbReference>
<comment type="similarity">
    <text evidence="2">Belongs to the class-IV pyridoxal-phosphate-dependent aminotransferase family.</text>
</comment>
<keyword evidence="4" id="KW-0808">Transferase</keyword>
<dbReference type="GO" id="GO:0008483">
    <property type="term" value="F:transaminase activity"/>
    <property type="evidence" value="ECO:0007669"/>
    <property type="project" value="UniProtKB-KW"/>
</dbReference>
<name>A0A2H0BUZ6_9BACT</name>
<dbReference type="SUPFAM" id="SSF56752">
    <property type="entry name" value="D-aminoacid aminotransferase-like PLP-dependent enzymes"/>
    <property type="match status" value="1"/>
</dbReference>
<protein>
    <submittedName>
        <fullName evidence="4">Amino acid aminotransferase</fullName>
    </submittedName>
</protein>
<dbReference type="InterPro" id="IPR043131">
    <property type="entry name" value="BCAT-like_N"/>
</dbReference>
<dbReference type="GO" id="GO:0005829">
    <property type="term" value="C:cytosol"/>
    <property type="evidence" value="ECO:0007669"/>
    <property type="project" value="TreeGrafter"/>
</dbReference>
<accession>A0A2H0BUZ6</accession>
<dbReference type="InterPro" id="IPR050571">
    <property type="entry name" value="Class-IV_PLP-Dep_Aminotrnsfr"/>
</dbReference>
<comment type="cofactor">
    <cofactor evidence="1">
        <name>pyridoxal 5'-phosphate</name>
        <dbReference type="ChEBI" id="CHEBI:597326"/>
    </cofactor>
</comment>
<dbReference type="InterPro" id="IPR036038">
    <property type="entry name" value="Aminotransferase-like"/>
</dbReference>
<reference evidence="4 5" key="1">
    <citation type="submission" date="2017-09" db="EMBL/GenBank/DDBJ databases">
        <title>Depth-based differentiation of microbial function through sediment-hosted aquifers and enrichment of novel symbionts in the deep terrestrial subsurface.</title>
        <authorList>
            <person name="Probst A.J."/>
            <person name="Ladd B."/>
            <person name="Jarett J.K."/>
            <person name="Geller-Mcgrath D.E."/>
            <person name="Sieber C.M."/>
            <person name="Emerson J.B."/>
            <person name="Anantharaman K."/>
            <person name="Thomas B.C."/>
            <person name="Malmstrom R."/>
            <person name="Stieglmeier M."/>
            <person name="Klingl A."/>
            <person name="Woyke T."/>
            <person name="Ryan C.M."/>
            <person name="Banfield J.F."/>
        </authorList>
    </citation>
    <scope>NUCLEOTIDE SEQUENCE [LARGE SCALE GENOMIC DNA]</scope>
    <source>
        <strain evidence="4">CG22_combo_CG10-13_8_21_14_all_38_20</strain>
    </source>
</reference>
<dbReference type="FunFam" id="3.20.10.10:FF:000002">
    <property type="entry name" value="D-alanine aminotransferase"/>
    <property type="match status" value="1"/>
</dbReference>
<dbReference type="Gene3D" id="3.30.470.10">
    <property type="match status" value="1"/>
</dbReference>
<dbReference type="Pfam" id="PF01063">
    <property type="entry name" value="Aminotran_4"/>
    <property type="match status" value="1"/>
</dbReference>
<sequence length="276" mass="30821">MLVHYLDNQWVSQEELKISAFDISVLRGFGVFDFLRTYNQIPFRLQDHLNRLHNSARALSMTVPATAEELNSIIKEGISKNSTQTPEFNIRIVVTGGISEDSISVGKGSLIVIFAPCHEYPMEFYEKGVKVATFKVERQIPNAKSLNYMAGVGALAKARKDNAIELIHIDPQGNLYEGMTSNFFAVMDGKLITANEGILDGITRKVILDELVPALNIELEQRFPTMSQISNFTECFVTASNKEIMPVHHIDDLQIGDGSVGPMTTKLIAEFRKITR</sequence>
<dbReference type="AlphaFoldDB" id="A0A2H0BUZ6"/>
<evidence type="ECO:0000256" key="2">
    <source>
        <dbReference type="ARBA" id="ARBA00009320"/>
    </source>
</evidence>
<dbReference type="GO" id="GO:0046394">
    <property type="term" value="P:carboxylic acid biosynthetic process"/>
    <property type="evidence" value="ECO:0007669"/>
    <property type="project" value="UniProtKB-ARBA"/>
</dbReference>
<dbReference type="Proteomes" id="UP000231246">
    <property type="component" value="Unassembled WGS sequence"/>
</dbReference>
<dbReference type="EMBL" id="PCTA01000026">
    <property type="protein sequence ID" value="PIP61424.1"/>
    <property type="molecule type" value="Genomic_DNA"/>
</dbReference>
<dbReference type="Gene3D" id="3.20.10.10">
    <property type="entry name" value="D-amino Acid Aminotransferase, subunit A, domain 2"/>
    <property type="match status" value="1"/>
</dbReference>
<keyword evidence="4" id="KW-0032">Aminotransferase</keyword>